<dbReference type="OMA" id="AMCAIMW"/>
<dbReference type="GeneID" id="8243225"/>
<dbReference type="PANTHER" id="PTHR36987:SF1">
    <property type="entry name" value="NADH DEHYDROGENASE [UBIQUINONE] 1 BETA SUBCOMPLEX SUBUNIT 2"/>
    <property type="match status" value="1"/>
</dbReference>
<reference evidence="2 3" key="1">
    <citation type="journal article" date="2009" name="Science">
        <title>Green evolution and dynamic adaptations revealed by genomes of the marine picoeukaryotes Micromonas.</title>
        <authorList>
            <person name="Worden A.Z."/>
            <person name="Lee J.H."/>
            <person name="Mock T."/>
            <person name="Rouze P."/>
            <person name="Simmons M.P."/>
            <person name="Aerts A.L."/>
            <person name="Allen A.E."/>
            <person name="Cuvelier M.L."/>
            <person name="Derelle E."/>
            <person name="Everett M.V."/>
            <person name="Foulon E."/>
            <person name="Grimwood J."/>
            <person name="Gundlach H."/>
            <person name="Henrissat B."/>
            <person name="Napoli C."/>
            <person name="McDonald S.M."/>
            <person name="Parker M.S."/>
            <person name="Rombauts S."/>
            <person name="Salamov A."/>
            <person name="Von Dassow P."/>
            <person name="Badger J.H."/>
            <person name="Coutinho P.M."/>
            <person name="Demir E."/>
            <person name="Dubchak I."/>
            <person name="Gentemann C."/>
            <person name="Eikrem W."/>
            <person name="Gready J.E."/>
            <person name="John U."/>
            <person name="Lanier W."/>
            <person name="Lindquist E.A."/>
            <person name="Lucas S."/>
            <person name="Mayer K.F."/>
            <person name="Moreau H."/>
            <person name="Not F."/>
            <person name="Otillar R."/>
            <person name="Panaud O."/>
            <person name="Pangilinan J."/>
            <person name="Paulsen I."/>
            <person name="Piegu B."/>
            <person name="Poliakov A."/>
            <person name="Robbens S."/>
            <person name="Schmutz J."/>
            <person name="Toulza E."/>
            <person name="Wyss T."/>
            <person name="Zelensky A."/>
            <person name="Zhou K."/>
            <person name="Armbrust E.V."/>
            <person name="Bhattacharya D."/>
            <person name="Goodenough U.W."/>
            <person name="Van de Peer Y."/>
            <person name="Grigoriev I.V."/>
        </authorList>
    </citation>
    <scope>NUCLEOTIDE SEQUENCE [LARGE SCALE GENOMIC DNA]</scope>
    <source>
        <strain evidence="3">RCC299 / NOUM17</strain>
    </source>
</reference>
<dbReference type="OrthoDB" id="531564at2759"/>
<dbReference type="GO" id="GO:0005743">
    <property type="term" value="C:mitochondrial inner membrane"/>
    <property type="evidence" value="ECO:0007669"/>
    <property type="project" value="InterPro"/>
</dbReference>
<organism evidence="2 3">
    <name type="scientific">Micromonas commoda (strain RCC299 / NOUM17 / CCMP2709)</name>
    <name type="common">Picoplanktonic green alga</name>
    <dbReference type="NCBI Taxonomy" id="296587"/>
    <lineage>
        <taxon>Eukaryota</taxon>
        <taxon>Viridiplantae</taxon>
        <taxon>Chlorophyta</taxon>
        <taxon>Mamiellophyceae</taxon>
        <taxon>Mamiellales</taxon>
        <taxon>Mamiellaceae</taxon>
        <taxon>Micromonas</taxon>
    </lineage>
</organism>
<evidence type="ECO:0000313" key="3">
    <source>
        <dbReference type="Proteomes" id="UP000002009"/>
    </source>
</evidence>
<dbReference type="PANTHER" id="PTHR36987">
    <property type="entry name" value="NADH DEHYDROGENASE [UBIQUINONE] 1 BETA SUBCOMPLEX SUBUNIT 2-LIKE"/>
    <property type="match status" value="1"/>
</dbReference>
<dbReference type="AlphaFoldDB" id="C1E4X4"/>
<dbReference type="EMBL" id="CP001325">
    <property type="protein sequence ID" value="ACO63198.1"/>
    <property type="molecule type" value="Genomic_DNA"/>
</dbReference>
<dbReference type="Proteomes" id="UP000002009">
    <property type="component" value="Chromosome 4"/>
</dbReference>
<sequence length="102" mass="11366">MAARSAMGFAAGALRQTVARQTAPQFAPRPLARQTRAMGGGGNGVTHEGLTLHEPGAFHKFWAYGLGGLTWFWVFYRFYKDGDTLIYGHAPHFEHDDHDDHH</sequence>
<proteinExistence type="predicted"/>
<protein>
    <recommendedName>
        <fullName evidence="4">NADH dehydrogenase [ubiquinone] 1 beta subcomplex subunit 2</fullName>
    </recommendedName>
</protein>
<dbReference type="InParanoid" id="C1E4X4"/>
<feature type="region of interest" description="Disordered" evidence="1">
    <location>
        <begin position="20"/>
        <end position="46"/>
    </location>
</feature>
<name>C1E4X4_MICCC</name>
<dbReference type="InterPro" id="IPR044980">
    <property type="entry name" value="NDUFB2_plant/fungi"/>
</dbReference>
<evidence type="ECO:0000256" key="1">
    <source>
        <dbReference type="SAM" id="MobiDB-lite"/>
    </source>
</evidence>
<dbReference type="GO" id="GO:0045271">
    <property type="term" value="C:respiratory chain complex I"/>
    <property type="evidence" value="ECO:0007669"/>
    <property type="project" value="InterPro"/>
</dbReference>
<evidence type="ECO:0008006" key="4">
    <source>
        <dbReference type="Google" id="ProtNLM"/>
    </source>
</evidence>
<dbReference type="eggNOG" id="ENOG502R35M">
    <property type="taxonomic scope" value="Eukaryota"/>
</dbReference>
<gene>
    <name evidence="2" type="ORF">MICPUN_52925</name>
</gene>
<evidence type="ECO:0000313" key="2">
    <source>
        <dbReference type="EMBL" id="ACO63198.1"/>
    </source>
</evidence>
<keyword evidence="3" id="KW-1185">Reference proteome</keyword>
<dbReference type="RefSeq" id="XP_002501940.1">
    <property type="nucleotide sequence ID" value="XM_002501894.1"/>
</dbReference>
<accession>C1E4X4</accession>
<dbReference type="FunCoup" id="C1E4X4">
    <property type="interactions" value="215"/>
</dbReference>
<dbReference type="KEGG" id="mis:MICPUN_52925"/>